<name>A0A0K3Q2A7_ECOLX</name>
<evidence type="ECO:0000313" key="4">
    <source>
        <dbReference type="Proteomes" id="UP000255093"/>
    </source>
</evidence>
<evidence type="ECO:0000313" key="2">
    <source>
        <dbReference type="EMBL" id="STH81926.1"/>
    </source>
</evidence>
<dbReference type="InterPro" id="IPR027417">
    <property type="entry name" value="P-loop_NTPase"/>
</dbReference>
<dbReference type="EMBL" id="CP024978">
    <property type="protein sequence ID" value="ATZ30566.1"/>
    <property type="molecule type" value="Genomic_DNA"/>
</dbReference>
<protein>
    <submittedName>
        <fullName evidence="1">AAA domain protein</fullName>
    </submittedName>
</protein>
<dbReference type="AlphaFoldDB" id="A0A0K3Q2A7"/>
<dbReference type="EMBL" id="UGBW01000003">
    <property type="protein sequence ID" value="STH81926.1"/>
    <property type="molecule type" value="Genomic_DNA"/>
</dbReference>
<organism evidence="2 4">
    <name type="scientific">Escherichia coli</name>
    <dbReference type="NCBI Taxonomy" id="562"/>
    <lineage>
        <taxon>Bacteria</taxon>
        <taxon>Pseudomonadati</taxon>
        <taxon>Pseudomonadota</taxon>
        <taxon>Gammaproteobacteria</taxon>
        <taxon>Enterobacterales</taxon>
        <taxon>Enterobacteriaceae</taxon>
        <taxon>Escherichia</taxon>
    </lineage>
</organism>
<evidence type="ECO:0000313" key="3">
    <source>
        <dbReference type="Proteomes" id="UP000236551"/>
    </source>
</evidence>
<dbReference type="Gene3D" id="3.40.50.300">
    <property type="entry name" value="P-loop containing nucleotide triphosphate hydrolases"/>
    <property type="match status" value="1"/>
</dbReference>
<accession>A0A0K3Q2A7</accession>
<dbReference type="RefSeq" id="WP_001547733.1">
    <property type="nucleotide sequence ID" value="NZ_BAAGAL010000014.1"/>
</dbReference>
<dbReference type="Proteomes" id="UP000255093">
    <property type="component" value="Unassembled WGS sequence"/>
</dbReference>
<sequence>MIFTRLRFINLYAFEDAELNLSYPRKPVNMPLDGEFLAGRPKFYYKKVCIITGGNASGKTSLGRILCGIQVFLRTKELRSNLRVNNKNNDASFEVDFATEEHFHHRLYVRFATSEGGAHIIKEIKYGFVQIALNDSCYKTTEKLNQLFSGRAPGDTEYFFQELATDSEPVVLEFFKQLKFFGGWYYLLSETKESTTAISGMNKNILERIIRTFDSSIIGVTEMLESESDGDENKSSAVYLIKFKNSDSLVVTSKGEIINSDRLSRGTYEAVTVAHFISAIISDCERLGKQSLIPSMTYFLDEKLAYTHSELERMIVALIISNLKENTQFFYTTHNMDIFELDLPVHSFIFIKKTKDYSEFVEANSVVKKNDRSMRNAVERDVFGVLPDTSLVSELL</sequence>
<dbReference type="SUPFAM" id="SSF52540">
    <property type="entry name" value="P-loop containing nucleoside triphosphate hydrolases"/>
    <property type="match status" value="1"/>
</dbReference>
<reference evidence="1 3" key="1">
    <citation type="submission" date="2017-11" db="EMBL/GenBank/DDBJ databases">
        <title>Escherichia coli CV839-15 Genome sequencing and assembly.</title>
        <authorList>
            <person name="Li Z."/>
            <person name="Song N."/>
            <person name="Li W."/>
            <person name="Philip H.R."/>
            <person name="Bu Z."/>
            <person name="Siguo L."/>
        </authorList>
    </citation>
    <scope>NUCLEOTIDE SEQUENCE [LARGE SCALE GENOMIC DNA]</scope>
    <source>
        <strain evidence="1 3">CV839-15</strain>
    </source>
</reference>
<evidence type="ECO:0000313" key="1">
    <source>
        <dbReference type="EMBL" id="ATZ30566.1"/>
    </source>
</evidence>
<proteinExistence type="predicted"/>
<gene>
    <name evidence="1" type="ORF">CV83915_00189</name>
    <name evidence="2" type="ORF">NCTC8621_01872</name>
</gene>
<reference evidence="2 4" key="2">
    <citation type="submission" date="2018-06" db="EMBL/GenBank/DDBJ databases">
        <authorList>
            <consortium name="Pathogen Informatics"/>
            <person name="Doyle S."/>
        </authorList>
    </citation>
    <scope>NUCLEOTIDE SEQUENCE [LARGE SCALE GENOMIC DNA]</scope>
    <source>
        <strain evidence="2 4">NCTC8621</strain>
    </source>
</reference>
<dbReference type="Proteomes" id="UP000236551">
    <property type="component" value="Chromosome"/>
</dbReference>